<evidence type="ECO:0000313" key="8">
    <source>
        <dbReference type="Proteomes" id="UP000238762"/>
    </source>
</evidence>
<comment type="caution">
    <text evidence="7">The sequence shown here is derived from an EMBL/GenBank/DDBJ whole genome shotgun (WGS) entry which is preliminary data.</text>
</comment>
<evidence type="ECO:0000256" key="5">
    <source>
        <dbReference type="SAM" id="Phobius"/>
    </source>
</evidence>
<dbReference type="GO" id="GO:0008610">
    <property type="term" value="P:lipid biosynthetic process"/>
    <property type="evidence" value="ECO:0007669"/>
    <property type="project" value="InterPro"/>
</dbReference>
<comment type="subcellular location">
    <subcellularLocation>
        <location evidence="1">Membrane</location>
    </subcellularLocation>
</comment>
<dbReference type="OrthoDB" id="9770329at2"/>
<dbReference type="AlphaFoldDB" id="A0A2T1C230"/>
<feature type="transmembrane region" description="Helical" evidence="5">
    <location>
        <begin position="123"/>
        <end position="142"/>
    </location>
</feature>
<reference evidence="7 8" key="2">
    <citation type="submission" date="2018-03" db="EMBL/GenBank/DDBJ databases">
        <title>The ancient ancestry and fast evolution of plastids.</title>
        <authorList>
            <person name="Moore K.R."/>
            <person name="Magnabosco C."/>
            <person name="Momper L."/>
            <person name="Gold D.A."/>
            <person name="Bosak T."/>
            <person name="Fournier G.P."/>
        </authorList>
    </citation>
    <scope>NUCLEOTIDE SEQUENCE [LARGE SCALE GENOMIC DNA]</scope>
    <source>
        <strain evidence="7 8">CCAP 1448/3</strain>
    </source>
</reference>
<evidence type="ECO:0000256" key="1">
    <source>
        <dbReference type="ARBA" id="ARBA00004370"/>
    </source>
</evidence>
<organism evidence="7 8">
    <name type="scientific">Merismopedia glauca CCAP 1448/3</name>
    <dbReference type="NCBI Taxonomy" id="1296344"/>
    <lineage>
        <taxon>Bacteria</taxon>
        <taxon>Bacillati</taxon>
        <taxon>Cyanobacteriota</taxon>
        <taxon>Cyanophyceae</taxon>
        <taxon>Synechococcales</taxon>
        <taxon>Merismopediaceae</taxon>
        <taxon>Merismopedia</taxon>
    </lineage>
</organism>
<dbReference type="InterPro" id="IPR050307">
    <property type="entry name" value="Sterol_Desaturase_Related"/>
</dbReference>
<reference evidence="7 8" key="1">
    <citation type="submission" date="2018-02" db="EMBL/GenBank/DDBJ databases">
        <authorList>
            <person name="Cohen D.B."/>
            <person name="Kent A.D."/>
        </authorList>
    </citation>
    <scope>NUCLEOTIDE SEQUENCE [LARGE SCALE GENOMIC DNA]</scope>
    <source>
        <strain evidence="7 8">CCAP 1448/3</strain>
    </source>
</reference>
<evidence type="ECO:0000313" key="7">
    <source>
        <dbReference type="EMBL" id="PSB02173.1"/>
    </source>
</evidence>
<proteinExistence type="predicted"/>
<dbReference type="Proteomes" id="UP000238762">
    <property type="component" value="Unassembled WGS sequence"/>
</dbReference>
<keyword evidence="4 5" id="KW-0472">Membrane</keyword>
<feature type="transmembrane region" description="Helical" evidence="5">
    <location>
        <begin position="32"/>
        <end position="54"/>
    </location>
</feature>
<keyword evidence="3 5" id="KW-1133">Transmembrane helix</keyword>
<evidence type="ECO:0000256" key="3">
    <source>
        <dbReference type="ARBA" id="ARBA00022989"/>
    </source>
</evidence>
<dbReference type="PANTHER" id="PTHR11863">
    <property type="entry name" value="STEROL DESATURASE"/>
    <property type="match status" value="1"/>
</dbReference>
<name>A0A2T1C230_9CYAN</name>
<keyword evidence="8" id="KW-1185">Reference proteome</keyword>
<protein>
    <submittedName>
        <fullName evidence="7">Sterol desaturase family protein</fullName>
    </submittedName>
</protein>
<feature type="transmembrane region" description="Helical" evidence="5">
    <location>
        <begin position="66"/>
        <end position="89"/>
    </location>
</feature>
<dbReference type="InterPro" id="IPR006694">
    <property type="entry name" value="Fatty_acid_hydroxylase"/>
</dbReference>
<keyword evidence="2 5" id="KW-0812">Transmembrane</keyword>
<evidence type="ECO:0000256" key="4">
    <source>
        <dbReference type="ARBA" id="ARBA00023136"/>
    </source>
</evidence>
<feature type="domain" description="Fatty acid hydroxylase" evidence="6">
    <location>
        <begin position="79"/>
        <end position="214"/>
    </location>
</feature>
<dbReference type="RefSeq" id="WP_106289362.1">
    <property type="nucleotide sequence ID" value="NZ_CAWNTC010000092.1"/>
</dbReference>
<dbReference type="GO" id="GO:0016020">
    <property type="term" value="C:membrane"/>
    <property type="evidence" value="ECO:0007669"/>
    <property type="project" value="UniProtKB-SubCell"/>
</dbReference>
<sequence length="240" mass="27866">MLVFLTFWTLIGITVSDRLRSGILAQKSRFDWIIDTIGLLIQGFLIPAIQIVVLNRFCSYLMPQAAGCLTLNPVLAFGLSFIAVDYLYYWNHRGLHSKWLWRSHLVHHTVTQMDVLGTSRNTIWTSFVIVYVWVHGLFIYLLSDPSWYILGVSLTSALDLWRHSGLWVSERSHIYRIISLILILPQDHAWHHAAEITNCNYGANFKLWDVIHQTYYSASEFPERLGVESNLSLMRRLFLP</sequence>
<gene>
    <name evidence="7" type="ORF">C7B64_14425</name>
</gene>
<dbReference type="GO" id="GO:0005506">
    <property type="term" value="F:iron ion binding"/>
    <property type="evidence" value="ECO:0007669"/>
    <property type="project" value="InterPro"/>
</dbReference>
<dbReference type="EMBL" id="PVWJ01000070">
    <property type="protein sequence ID" value="PSB02173.1"/>
    <property type="molecule type" value="Genomic_DNA"/>
</dbReference>
<evidence type="ECO:0000256" key="2">
    <source>
        <dbReference type="ARBA" id="ARBA00022692"/>
    </source>
</evidence>
<accession>A0A2T1C230</accession>
<dbReference type="Pfam" id="PF04116">
    <property type="entry name" value="FA_hydroxylase"/>
    <property type="match status" value="1"/>
</dbReference>
<dbReference type="GO" id="GO:0016491">
    <property type="term" value="F:oxidoreductase activity"/>
    <property type="evidence" value="ECO:0007669"/>
    <property type="project" value="InterPro"/>
</dbReference>
<evidence type="ECO:0000259" key="6">
    <source>
        <dbReference type="Pfam" id="PF04116"/>
    </source>
</evidence>